<dbReference type="NCBIfam" id="NF037970">
    <property type="entry name" value="vanZ_1"/>
    <property type="match status" value="1"/>
</dbReference>
<dbReference type="Proteomes" id="UP001269819">
    <property type="component" value="Unassembled WGS sequence"/>
</dbReference>
<evidence type="ECO:0000313" key="3">
    <source>
        <dbReference type="Proteomes" id="UP001269819"/>
    </source>
</evidence>
<dbReference type="RefSeq" id="WP_316975450.1">
    <property type="nucleotide sequence ID" value="NZ_JAWIIJ010000027.1"/>
</dbReference>
<evidence type="ECO:0000256" key="1">
    <source>
        <dbReference type="SAM" id="Phobius"/>
    </source>
</evidence>
<protein>
    <submittedName>
        <fullName evidence="2">VanZ family protein</fullName>
    </submittedName>
</protein>
<sequence>MKKPLSWLALILFALLLWIIYLADTGSRLPLELVRLLPFQDKLAHLLLYGLMTFVLNLALELKTLNIGPLRVYFGTFAVTVFAVGEELSQAWLPHRTLDAQDLLADAIGILLFTLASAMVFRCQGKASGKRLSD</sequence>
<feature type="transmembrane region" description="Helical" evidence="1">
    <location>
        <begin position="43"/>
        <end position="60"/>
    </location>
</feature>
<keyword evidence="1" id="KW-0472">Membrane</keyword>
<feature type="transmembrane region" description="Helical" evidence="1">
    <location>
        <begin position="72"/>
        <end position="91"/>
    </location>
</feature>
<keyword evidence="3" id="KW-1185">Reference proteome</keyword>
<proteinExistence type="predicted"/>
<accession>A0ABU3W3Q2</accession>
<keyword evidence="1" id="KW-0812">Transmembrane</keyword>
<feature type="transmembrane region" description="Helical" evidence="1">
    <location>
        <begin position="103"/>
        <end position="121"/>
    </location>
</feature>
<dbReference type="PANTHER" id="PTHR28008:SF1">
    <property type="entry name" value="DOMAIN PROTEIN, PUTATIVE (AFU_ORTHOLOGUE AFUA_3G10980)-RELATED"/>
    <property type="match status" value="1"/>
</dbReference>
<feature type="transmembrane region" description="Helical" evidence="1">
    <location>
        <begin position="7"/>
        <end position="23"/>
    </location>
</feature>
<evidence type="ECO:0000313" key="2">
    <source>
        <dbReference type="EMBL" id="MDV2081163.1"/>
    </source>
</evidence>
<dbReference type="EMBL" id="JAWIIJ010000027">
    <property type="protein sequence ID" value="MDV2081163.1"/>
    <property type="molecule type" value="Genomic_DNA"/>
</dbReference>
<name>A0ABU3W3Q2_9GAMM</name>
<comment type="caution">
    <text evidence="2">The sequence shown here is derived from an EMBL/GenBank/DDBJ whole genome shotgun (WGS) entry which is preliminary data.</text>
</comment>
<reference evidence="2 3" key="1">
    <citation type="submission" date="2023-10" db="EMBL/GenBank/DDBJ databases">
        <title>Characteristics and mechanism of a salt-tolerant marine origin heterotrophic nitrifying- aerobic denitrifying bacteria Marinobacter xestospongiae HN1.</title>
        <authorList>
            <person name="Qi R."/>
        </authorList>
    </citation>
    <scope>NUCLEOTIDE SEQUENCE [LARGE SCALE GENOMIC DNA]</scope>
    <source>
        <strain evidence="2 3">HN1</strain>
    </source>
</reference>
<gene>
    <name evidence="2" type="ORF">RYS15_20925</name>
</gene>
<dbReference type="PANTHER" id="PTHR28008">
    <property type="entry name" value="DOMAIN PROTEIN, PUTATIVE (AFU_ORTHOLOGUE AFUA_3G10980)-RELATED"/>
    <property type="match status" value="1"/>
</dbReference>
<keyword evidence="1" id="KW-1133">Transmembrane helix</keyword>
<organism evidence="2 3">
    <name type="scientific">Marinobacter xestospongiae</name>
    <dbReference type="NCBI Taxonomy" id="994319"/>
    <lineage>
        <taxon>Bacteria</taxon>
        <taxon>Pseudomonadati</taxon>
        <taxon>Pseudomonadota</taxon>
        <taxon>Gammaproteobacteria</taxon>
        <taxon>Pseudomonadales</taxon>
        <taxon>Marinobacteraceae</taxon>
        <taxon>Marinobacter</taxon>
    </lineage>
</organism>